<protein>
    <recommendedName>
        <fullName evidence="6">Secreted protein</fullName>
    </recommendedName>
</protein>
<evidence type="ECO:0000256" key="2">
    <source>
        <dbReference type="SAM" id="Phobius"/>
    </source>
</evidence>
<accession>A0A7W9AL24</accession>
<feature type="compositionally biased region" description="Basic and acidic residues" evidence="1">
    <location>
        <begin position="78"/>
        <end position="89"/>
    </location>
</feature>
<dbReference type="Proteomes" id="UP000549617">
    <property type="component" value="Unassembled WGS sequence"/>
</dbReference>
<organism evidence="4 5">
    <name type="scientific">Sphingobium boeckii</name>
    <dbReference type="NCBI Taxonomy" id="1082345"/>
    <lineage>
        <taxon>Bacteria</taxon>
        <taxon>Pseudomonadati</taxon>
        <taxon>Pseudomonadota</taxon>
        <taxon>Alphaproteobacteria</taxon>
        <taxon>Sphingomonadales</taxon>
        <taxon>Sphingomonadaceae</taxon>
        <taxon>Sphingobium</taxon>
    </lineage>
</organism>
<feature type="chain" id="PRO_5031199858" description="Secreted protein" evidence="3">
    <location>
        <begin position="27"/>
        <end position="194"/>
    </location>
</feature>
<keyword evidence="2" id="KW-0812">Transmembrane</keyword>
<evidence type="ECO:0000256" key="3">
    <source>
        <dbReference type="SAM" id="SignalP"/>
    </source>
</evidence>
<gene>
    <name evidence="4" type="ORF">FHS49_003701</name>
</gene>
<evidence type="ECO:0000313" key="5">
    <source>
        <dbReference type="Proteomes" id="UP000549617"/>
    </source>
</evidence>
<evidence type="ECO:0000313" key="4">
    <source>
        <dbReference type="EMBL" id="MBB5687659.1"/>
    </source>
</evidence>
<reference evidence="4 5" key="1">
    <citation type="submission" date="2020-08" db="EMBL/GenBank/DDBJ databases">
        <title>Genomic Encyclopedia of Type Strains, Phase IV (KMG-IV): sequencing the most valuable type-strain genomes for metagenomic binning, comparative biology and taxonomic classification.</title>
        <authorList>
            <person name="Goeker M."/>
        </authorList>
    </citation>
    <scope>NUCLEOTIDE SEQUENCE [LARGE SCALE GENOMIC DNA]</scope>
    <source>
        <strain evidence="4 5">DSM 25079</strain>
    </source>
</reference>
<keyword evidence="2" id="KW-0472">Membrane</keyword>
<feature type="transmembrane region" description="Helical" evidence="2">
    <location>
        <begin position="58"/>
        <end position="76"/>
    </location>
</feature>
<dbReference type="RefSeq" id="WP_184021694.1">
    <property type="nucleotide sequence ID" value="NZ_JACIJC010000006.1"/>
</dbReference>
<evidence type="ECO:0008006" key="6">
    <source>
        <dbReference type="Google" id="ProtNLM"/>
    </source>
</evidence>
<dbReference type="EMBL" id="JACIJC010000006">
    <property type="protein sequence ID" value="MBB5687659.1"/>
    <property type="molecule type" value="Genomic_DNA"/>
</dbReference>
<proteinExistence type="predicted"/>
<keyword evidence="5" id="KW-1185">Reference proteome</keyword>
<feature type="signal peptide" evidence="3">
    <location>
        <begin position="1"/>
        <end position="26"/>
    </location>
</feature>
<feature type="region of interest" description="Disordered" evidence="1">
    <location>
        <begin position="76"/>
        <end position="98"/>
    </location>
</feature>
<comment type="caution">
    <text evidence="4">The sequence shown here is derived from an EMBL/GenBank/DDBJ whole genome shotgun (WGS) entry which is preliminary data.</text>
</comment>
<keyword evidence="2" id="KW-1133">Transmembrane helix</keyword>
<keyword evidence="3" id="KW-0732">Signal</keyword>
<name>A0A7W9AL24_9SPHN</name>
<dbReference type="AlphaFoldDB" id="A0A7W9AL24"/>
<evidence type="ECO:0000256" key="1">
    <source>
        <dbReference type="SAM" id="MobiDB-lite"/>
    </source>
</evidence>
<sequence>MTGFRKLAGAAAMAAMLMASTAPAMARGPGWGNPGWGGGGWGGGHRRHRGDGISGGDVLAGILILGGIAAVASAASKKSQERQADRYPEPEDDVYVNEGNGDEGYRAPGRIQNEDAAVDACAIAAEQEGARDGRTAQVRDVEDVITVSDGWNVSGTLETRNGYRDTRRDTEGFTCTVRGGQVVDVRMDGALALR</sequence>